<dbReference type="AlphaFoldDB" id="A0A844AWY7"/>
<dbReference type="RefSeq" id="WP_153584212.1">
    <property type="nucleotide sequence ID" value="NZ_WJBU01000005.1"/>
</dbReference>
<dbReference type="GO" id="GO:0003677">
    <property type="term" value="F:DNA binding"/>
    <property type="evidence" value="ECO:0007669"/>
    <property type="project" value="UniProtKB-KW"/>
</dbReference>
<dbReference type="OrthoDB" id="9811597at2"/>
<dbReference type="Gene3D" id="2.10.260.10">
    <property type="match status" value="1"/>
</dbReference>
<dbReference type="EMBL" id="WJBU01000005">
    <property type="protein sequence ID" value="MRD46878.1"/>
    <property type="molecule type" value="Genomic_DNA"/>
</dbReference>
<proteinExistence type="predicted"/>
<dbReference type="InterPro" id="IPR007159">
    <property type="entry name" value="SpoVT-AbrB_dom"/>
</dbReference>
<dbReference type="Proteomes" id="UP000487350">
    <property type="component" value="Unassembled WGS sequence"/>
</dbReference>
<keyword evidence="2" id="KW-0238">DNA-binding</keyword>
<organism evidence="2 3">
    <name type="scientific">Caenimonas koreensis DSM 17982</name>
    <dbReference type="NCBI Taxonomy" id="1121255"/>
    <lineage>
        <taxon>Bacteria</taxon>
        <taxon>Pseudomonadati</taxon>
        <taxon>Pseudomonadota</taxon>
        <taxon>Betaproteobacteria</taxon>
        <taxon>Burkholderiales</taxon>
        <taxon>Comamonadaceae</taxon>
        <taxon>Caenimonas</taxon>
    </lineage>
</organism>
<gene>
    <name evidence="2" type="ORF">GHT07_06295</name>
</gene>
<dbReference type="SUPFAM" id="SSF89447">
    <property type="entry name" value="AbrB/MazE/MraZ-like"/>
    <property type="match status" value="1"/>
</dbReference>
<evidence type="ECO:0000313" key="3">
    <source>
        <dbReference type="Proteomes" id="UP000487350"/>
    </source>
</evidence>
<dbReference type="Pfam" id="PF04014">
    <property type="entry name" value="MazE_antitoxin"/>
    <property type="match status" value="1"/>
</dbReference>
<accession>A0A844AWY7</accession>
<keyword evidence="3" id="KW-1185">Reference proteome</keyword>
<dbReference type="SMART" id="SM00966">
    <property type="entry name" value="SpoVT_AbrB"/>
    <property type="match status" value="1"/>
</dbReference>
<evidence type="ECO:0000259" key="1">
    <source>
        <dbReference type="SMART" id="SM00966"/>
    </source>
</evidence>
<evidence type="ECO:0000313" key="2">
    <source>
        <dbReference type="EMBL" id="MRD46878.1"/>
    </source>
</evidence>
<comment type="caution">
    <text evidence="2">The sequence shown here is derived from an EMBL/GenBank/DDBJ whole genome shotgun (WGS) entry which is preliminary data.</text>
</comment>
<protein>
    <submittedName>
        <fullName evidence="2">AbrB/MazE/SpoVT family DNA-binding domain-containing protein</fullName>
    </submittedName>
</protein>
<dbReference type="NCBIfam" id="TIGR01439">
    <property type="entry name" value="lp_hng_hel_AbrB"/>
    <property type="match status" value="1"/>
</dbReference>
<name>A0A844AWY7_9BURK</name>
<dbReference type="InterPro" id="IPR037914">
    <property type="entry name" value="SpoVT-AbrB_sf"/>
</dbReference>
<reference evidence="2 3" key="1">
    <citation type="submission" date="2019-11" db="EMBL/GenBank/DDBJ databases">
        <title>Caenimonas koreensis gen. nov., sp. nov., isolated from activated sludge.</title>
        <authorList>
            <person name="Seung H.R."/>
        </authorList>
    </citation>
    <scope>NUCLEOTIDE SEQUENCE [LARGE SCALE GENOMIC DNA]</scope>
    <source>
        <strain evidence="2 3">EMB320</strain>
    </source>
</reference>
<sequence>MPTATMTSKGQITVPQSVRAALGLHAGTKVDFVQVADGYKVVALQAGTTSLKGRFAGRASKPVSIEQMDEAIAAETAARHGRVKRKS</sequence>
<feature type="domain" description="SpoVT-AbrB" evidence="1">
    <location>
        <begin position="4"/>
        <end position="49"/>
    </location>
</feature>